<dbReference type="AlphaFoldDB" id="A0AAD9FYK4"/>
<proteinExistence type="predicted"/>
<feature type="compositionally biased region" description="Basic and acidic residues" evidence="1">
    <location>
        <begin position="51"/>
        <end position="63"/>
    </location>
</feature>
<feature type="compositionally biased region" description="Polar residues" evidence="1">
    <location>
        <begin position="1"/>
        <end position="16"/>
    </location>
</feature>
<protein>
    <submittedName>
        <fullName evidence="2">Uncharacterized protein</fullName>
    </submittedName>
</protein>
<evidence type="ECO:0000256" key="1">
    <source>
        <dbReference type="SAM" id="MobiDB-lite"/>
    </source>
</evidence>
<keyword evidence="3" id="KW-1185">Reference proteome</keyword>
<organism evidence="2 3">
    <name type="scientific">Phytophthora citrophthora</name>
    <dbReference type="NCBI Taxonomy" id="4793"/>
    <lineage>
        <taxon>Eukaryota</taxon>
        <taxon>Sar</taxon>
        <taxon>Stramenopiles</taxon>
        <taxon>Oomycota</taxon>
        <taxon>Peronosporomycetes</taxon>
        <taxon>Peronosporales</taxon>
        <taxon>Peronosporaceae</taxon>
        <taxon>Phytophthora</taxon>
    </lineage>
</organism>
<evidence type="ECO:0000313" key="3">
    <source>
        <dbReference type="Proteomes" id="UP001259832"/>
    </source>
</evidence>
<accession>A0AAD9FYK4</accession>
<sequence length="85" mass="9047">MFGTPSPQSCGNSPLQGKQLRAHTGLTDSEEESDNKSDHGHHGSGSDSDEDPKPNESSEDQRRRLGAGHTSCPFKLTIGRATSPT</sequence>
<gene>
    <name evidence="2" type="ORF">P3T76_015924</name>
</gene>
<comment type="caution">
    <text evidence="2">The sequence shown here is derived from an EMBL/GenBank/DDBJ whole genome shotgun (WGS) entry which is preliminary data.</text>
</comment>
<feature type="region of interest" description="Disordered" evidence="1">
    <location>
        <begin position="1"/>
        <end position="85"/>
    </location>
</feature>
<dbReference type="EMBL" id="JASMQC010000060">
    <property type="protein sequence ID" value="KAK1928623.1"/>
    <property type="molecule type" value="Genomic_DNA"/>
</dbReference>
<name>A0AAD9FYK4_9STRA</name>
<reference evidence="2" key="1">
    <citation type="submission" date="2023-08" db="EMBL/GenBank/DDBJ databases">
        <title>Reference Genome Resource for the Citrus Pathogen Phytophthora citrophthora.</title>
        <authorList>
            <person name="Moller H."/>
            <person name="Coetzee B."/>
            <person name="Rose L.J."/>
            <person name="Van Niekerk J.M."/>
        </authorList>
    </citation>
    <scope>NUCLEOTIDE SEQUENCE</scope>
    <source>
        <strain evidence="2">STE-U-9442</strain>
    </source>
</reference>
<dbReference type="Proteomes" id="UP001259832">
    <property type="component" value="Unassembled WGS sequence"/>
</dbReference>
<evidence type="ECO:0000313" key="2">
    <source>
        <dbReference type="EMBL" id="KAK1928623.1"/>
    </source>
</evidence>